<dbReference type="SUPFAM" id="SSF103190">
    <property type="entry name" value="Sensory domain-like"/>
    <property type="match status" value="1"/>
</dbReference>
<organism evidence="10 11">
    <name type="scientific">Savagea faecisuis</name>
    <dbReference type="NCBI Taxonomy" id="1274803"/>
    <lineage>
        <taxon>Bacteria</taxon>
        <taxon>Bacillati</taxon>
        <taxon>Bacillota</taxon>
        <taxon>Bacilli</taxon>
        <taxon>Bacillales</taxon>
        <taxon>Caryophanaceae</taxon>
        <taxon>Savagea</taxon>
    </lineage>
</organism>
<dbReference type="PANTHER" id="PTHR32089:SF112">
    <property type="entry name" value="LYSOZYME-LIKE PROTEIN-RELATED"/>
    <property type="match status" value="1"/>
</dbReference>
<comment type="similarity">
    <text evidence="5">Belongs to the methyl-accepting chemotaxis (MCP) protein family.</text>
</comment>
<dbReference type="RefSeq" id="WP_381012909.1">
    <property type="nucleotide sequence ID" value="NZ_JBHTJF010000034.1"/>
</dbReference>
<evidence type="ECO:0000256" key="4">
    <source>
        <dbReference type="ARBA" id="ARBA00023224"/>
    </source>
</evidence>
<dbReference type="InterPro" id="IPR004089">
    <property type="entry name" value="MCPsignal_dom"/>
</dbReference>
<dbReference type="PROSITE" id="PS50885">
    <property type="entry name" value="HAMP"/>
    <property type="match status" value="1"/>
</dbReference>
<comment type="caution">
    <text evidence="10">The sequence shown here is derived from an EMBL/GenBank/DDBJ whole genome shotgun (WGS) entry which is preliminary data.</text>
</comment>
<reference evidence="11" key="1">
    <citation type="journal article" date="2019" name="Int. J. Syst. Evol. Microbiol.">
        <title>The Global Catalogue of Microorganisms (GCM) 10K type strain sequencing project: providing services to taxonomists for standard genome sequencing and annotation.</title>
        <authorList>
            <consortium name="The Broad Institute Genomics Platform"/>
            <consortium name="The Broad Institute Genome Sequencing Center for Infectious Disease"/>
            <person name="Wu L."/>
            <person name="Ma J."/>
        </authorList>
    </citation>
    <scope>NUCLEOTIDE SEQUENCE [LARGE SCALE GENOMIC DNA]</scope>
    <source>
        <strain evidence="11">CCUG 63563</strain>
    </source>
</reference>
<gene>
    <name evidence="10" type="ORF">ACFQ0V_09920</name>
</gene>
<dbReference type="Pfam" id="PF00015">
    <property type="entry name" value="MCPsignal"/>
    <property type="match status" value="1"/>
</dbReference>
<dbReference type="EMBL" id="JBHTJF010000034">
    <property type="protein sequence ID" value="MFD0944060.1"/>
    <property type="molecule type" value="Genomic_DNA"/>
</dbReference>
<keyword evidence="7" id="KW-1133">Transmembrane helix</keyword>
<sequence>MRNLKISTKIALATAVIIMGLTIFFTASQLNYVGKLENNFQQEQNGIVAESIQADLDSIFQQLEMALIPITKDEAILQAFQQEDREQLLALTAPLMDDLQALGVQQFQFHMPDATSFLRVHQPEKFGDSLADFRHTVVAANEQRETIRGLEGGIAGAGFRYVVPLALNGAHLGTVELGLGFTEDLLQRFVTNYGEQWAFVSLENDDVILGTAETFPTPSEKTKQQLMKQPFFKQDHTKTSYSLFIPLTDYSGNILWALQQEVDTSEILAAKRGQVVNTILYTIVIIAISVTIVFFVIKRLLLPLSRLTAYAERLADGDLSVQTIETRNRDEVGQLGHAFNVMTDQLRKMIQTISSHAVSVAAATEQLSANSENTTKAVEEIAMAMQEVTENTERQATENRQVSTITNELTKHIHVIASDVQTVASDAVETTNIAKDGHDVISESIQQMKHLQHSSEEMGTIIGHLDERSQQVGQVIELITGIADQTNLLALNASIEAARAGEHGAGFAVVAEEVRQLAEQSNEAGQNVYQLISDIQEQIQRTVRTSEDSQKVVASSLHLTSEANEAFEKIYHSVNEVTIRLNEVATSLQNTEQDTTKLQEATRSSEQLGQNSNHFVQQVSAASEEQYASVHEITAAIQTLTEMAGELEDLTSTFKVK</sequence>
<dbReference type="Proteomes" id="UP001596976">
    <property type="component" value="Unassembled WGS sequence"/>
</dbReference>
<evidence type="ECO:0000259" key="8">
    <source>
        <dbReference type="PROSITE" id="PS50111"/>
    </source>
</evidence>
<dbReference type="SMART" id="SM00304">
    <property type="entry name" value="HAMP"/>
    <property type="match status" value="1"/>
</dbReference>
<feature type="domain" description="HAMP" evidence="9">
    <location>
        <begin position="298"/>
        <end position="351"/>
    </location>
</feature>
<feature type="transmembrane region" description="Helical" evidence="7">
    <location>
        <begin position="12"/>
        <end position="32"/>
    </location>
</feature>
<keyword evidence="2" id="KW-1003">Cell membrane</keyword>
<dbReference type="Gene3D" id="1.10.287.950">
    <property type="entry name" value="Methyl-accepting chemotaxis protein"/>
    <property type="match status" value="1"/>
</dbReference>
<evidence type="ECO:0000256" key="1">
    <source>
        <dbReference type="ARBA" id="ARBA00004236"/>
    </source>
</evidence>
<keyword evidence="7" id="KW-0812">Transmembrane</keyword>
<feature type="domain" description="Methyl-accepting transducer" evidence="8">
    <location>
        <begin position="370"/>
        <end position="609"/>
    </location>
</feature>
<keyword evidence="11" id="KW-1185">Reference proteome</keyword>
<dbReference type="Pfam" id="PF14827">
    <property type="entry name" value="dCache_3"/>
    <property type="match status" value="1"/>
</dbReference>
<dbReference type="InterPro" id="IPR003660">
    <property type="entry name" value="HAMP_dom"/>
</dbReference>
<proteinExistence type="inferred from homology"/>
<protein>
    <submittedName>
        <fullName evidence="10">Methyl-accepting chemotaxis protein</fullName>
    </submittedName>
</protein>
<evidence type="ECO:0000256" key="7">
    <source>
        <dbReference type="SAM" id="Phobius"/>
    </source>
</evidence>
<dbReference type="CDD" id="cd06225">
    <property type="entry name" value="HAMP"/>
    <property type="match status" value="1"/>
</dbReference>
<dbReference type="SMART" id="SM00283">
    <property type="entry name" value="MA"/>
    <property type="match status" value="1"/>
</dbReference>
<evidence type="ECO:0000256" key="3">
    <source>
        <dbReference type="ARBA" id="ARBA00023136"/>
    </source>
</evidence>
<dbReference type="PANTHER" id="PTHR32089">
    <property type="entry name" value="METHYL-ACCEPTING CHEMOTAXIS PROTEIN MCPB"/>
    <property type="match status" value="1"/>
</dbReference>
<dbReference type="Gene3D" id="6.10.340.10">
    <property type="match status" value="1"/>
</dbReference>
<evidence type="ECO:0000256" key="2">
    <source>
        <dbReference type="ARBA" id="ARBA00022475"/>
    </source>
</evidence>
<evidence type="ECO:0000313" key="10">
    <source>
        <dbReference type="EMBL" id="MFD0944060.1"/>
    </source>
</evidence>
<keyword evidence="3 7" id="KW-0472">Membrane</keyword>
<dbReference type="Pfam" id="PF00672">
    <property type="entry name" value="HAMP"/>
    <property type="match status" value="1"/>
</dbReference>
<comment type="subcellular location">
    <subcellularLocation>
        <location evidence="1">Cell membrane</location>
    </subcellularLocation>
</comment>
<dbReference type="InterPro" id="IPR029150">
    <property type="entry name" value="dCache_3"/>
</dbReference>
<evidence type="ECO:0000313" key="11">
    <source>
        <dbReference type="Proteomes" id="UP001596976"/>
    </source>
</evidence>
<name>A0ABW3GXZ6_9BACL</name>
<accession>A0ABW3GXZ6</accession>
<keyword evidence="4 6" id="KW-0807">Transducer</keyword>
<dbReference type="InterPro" id="IPR029151">
    <property type="entry name" value="Sensor-like_sf"/>
</dbReference>
<dbReference type="SUPFAM" id="SSF58104">
    <property type="entry name" value="Methyl-accepting chemotaxis protein (MCP) signaling domain"/>
    <property type="match status" value="1"/>
</dbReference>
<evidence type="ECO:0000256" key="6">
    <source>
        <dbReference type="PROSITE-ProRule" id="PRU00284"/>
    </source>
</evidence>
<evidence type="ECO:0000259" key="9">
    <source>
        <dbReference type="PROSITE" id="PS50885"/>
    </source>
</evidence>
<feature type="transmembrane region" description="Helical" evidence="7">
    <location>
        <begin position="279"/>
        <end position="297"/>
    </location>
</feature>
<evidence type="ECO:0000256" key="5">
    <source>
        <dbReference type="ARBA" id="ARBA00029447"/>
    </source>
</evidence>
<dbReference type="CDD" id="cd11386">
    <property type="entry name" value="MCP_signal"/>
    <property type="match status" value="1"/>
</dbReference>
<dbReference type="PROSITE" id="PS50111">
    <property type="entry name" value="CHEMOTAXIS_TRANSDUC_2"/>
    <property type="match status" value="1"/>
</dbReference>